<comment type="caution">
    <text evidence="1">The sequence shown here is derived from an EMBL/GenBank/DDBJ whole genome shotgun (WGS) entry which is preliminary data.</text>
</comment>
<dbReference type="AlphaFoldDB" id="A0A2A8D1K8"/>
<organism evidence="1 2">
    <name type="scientific">Longibacter salinarum</name>
    <dbReference type="NCBI Taxonomy" id="1850348"/>
    <lineage>
        <taxon>Bacteria</taxon>
        <taxon>Pseudomonadati</taxon>
        <taxon>Rhodothermota</taxon>
        <taxon>Rhodothermia</taxon>
        <taxon>Rhodothermales</taxon>
        <taxon>Salisaetaceae</taxon>
        <taxon>Longibacter</taxon>
    </lineage>
</organism>
<evidence type="ECO:0000313" key="1">
    <source>
        <dbReference type="EMBL" id="PEN14825.1"/>
    </source>
</evidence>
<reference evidence="1 2" key="1">
    <citation type="submission" date="2017-10" db="EMBL/GenBank/DDBJ databases">
        <title>Draft genome of Longibacter Salinarum.</title>
        <authorList>
            <person name="Goh K.M."/>
            <person name="Shamsir M.S."/>
            <person name="Lim S.W."/>
        </authorList>
    </citation>
    <scope>NUCLEOTIDE SEQUENCE [LARGE SCALE GENOMIC DNA]</scope>
    <source>
        <strain evidence="1 2">KCTC 52045</strain>
    </source>
</reference>
<keyword evidence="2" id="KW-1185">Reference proteome</keyword>
<proteinExistence type="predicted"/>
<sequence length="148" mass="16397">MNWTDLITESRMVTSIYGGATSLAHFALEDLVFSGRSVRLRGDFAQMPDPLPERWASCGFTRAGATFNASDVVEAKVTGMPQLHFDDRHCLEGDPVSLAVEQTKCIWTAPDGTERPYIVLSGNSDFLEFRFVCKNLRVGVKGYTPAPY</sequence>
<gene>
    <name evidence="1" type="ORF">CRI94_00575</name>
</gene>
<name>A0A2A8D1K8_9BACT</name>
<dbReference type="EMBL" id="PDEQ01000001">
    <property type="protein sequence ID" value="PEN14825.1"/>
    <property type="molecule type" value="Genomic_DNA"/>
</dbReference>
<dbReference type="OrthoDB" id="9157057at2"/>
<dbReference type="Proteomes" id="UP000220102">
    <property type="component" value="Unassembled WGS sequence"/>
</dbReference>
<accession>A0A2A8D1K8</accession>
<evidence type="ECO:0000313" key="2">
    <source>
        <dbReference type="Proteomes" id="UP000220102"/>
    </source>
</evidence>
<dbReference type="RefSeq" id="WP_098073722.1">
    <property type="nucleotide sequence ID" value="NZ_PDEQ01000001.1"/>
</dbReference>
<protein>
    <submittedName>
        <fullName evidence="1">Uncharacterized protein</fullName>
    </submittedName>
</protein>